<comment type="caution">
    <text evidence="1">The sequence shown here is derived from an EMBL/GenBank/DDBJ whole genome shotgun (WGS) entry which is preliminary data.</text>
</comment>
<name>A0A644ZU18_9ZZZZ</name>
<reference evidence="1" key="1">
    <citation type="submission" date="2019-08" db="EMBL/GenBank/DDBJ databases">
        <authorList>
            <person name="Kucharzyk K."/>
            <person name="Murdoch R.W."/>
            <person name="Higgins S."/>
            <person name="Loffler F."/>
        </authorList>
    </citation>
    <scope>NUCLEOTIDE SEQUENCE</scope>
</reference>
<dbReference type="EMBL" id="VSSQ01010441">
    <property type="protein sequence ID" value="MPM44352.1"/>
    <property type="molecule type" value="Genomic_DNA"/>
</dbReference>
<protein>
    <submittedName>
        <fullName evidence="1">Uncharacterized protein</fullName>
    </submittedName>
</protein>
<accession>A0A644ZU18</accession>
<organism evidence="1">
    <name type="scientific">bioreactor metagenome</name>
    <dbReference type="NCBI Taxonomy" id="1076179"/>
    <lineage>
        <taxon>unclassified sequences</taxon>
        <taxon>metagenomes</taxon>
        <taxon>ecological metagenomes</taxon>
    </lineage>
</organism>
<proteinExistence type="predicted"/>
<dbReference type="AlphaFoldDB" id="A0A644ZU18"/>
<sequence>MMAATMNAVASHQSHLRLSLLAKTGCAAVVLAVLSGCATFGTSTPEKAVEARANARWASWVKRDYAEAYKYNTPGYRATVPVDKFVSLRGKDVRILKGEVNKVTCDKPDHCVARVELTAASALMTRYNFPKQIVTYVDEIWLLEDGQWWIFEPL</sequence>
<evidence type="ECO:0000313" key="1">
    <source>
        <dbReference type="EMBL" id="MPM44352.1"/>
    </source>
</evidence>
<gene>
    <name evidence="1" type="ORF">SDC9_91030</name>
</gene>